<comment type="caution">
    <text evidence="2">The sequence shown here is derived from an EMBL/GenBank/DDBJ whole genome shotgun (WGS) entry which is preliminary data.</text>
</comment>
<dbReference type="STRING" id="1306861.A0A4U6X1I1"/>
<feature type="compositionally biased region" description="Basic and acidic residues" evidence="1">
    <location>
        <begin position="77"/>
        <end position="107"/>
    </location>
</feature>
<dbReference type="EMBL" id="PJEX01000588">
    <property type="protein sequence ID" value="TKW49232.1"/>
    <property type="molecule type" value="Genomic_DNA"/>
</dbReference>
<organism evidence="2 3">
    <name type="scientific">Colletotrichum tanaceti</name>
    <dbReference type="NCBI Taxonomy" id="1306861"/>
    <lineage>
        <taxon>Eukaryota</taxon>
        <taxon>Fungi</taxon>
        <taxon>Dikarya</taxon>
        <taxon>Ascomycota</taxon>
        <taxon>Pezizomycotina</taxon>
        <taxon>Sordariomycetes</taxon>
        <taxon>Hypocreomycetidae</taxon>
        <taxon>Glomerellales</taxon>
        <taxon>Glomerellaceae</taxon>
        <taxon>Colletotrichum</taxon>
        <taxon>Colletotrichum destructivum species complex</taxon>
    </lineage>
</organism>
<dbReference type="AlphaFoldDB" id="A0A4U6X1I1"/>
<evidence type="ECO:0000256" key="1">
    <source>
        <dbReference type="SAM" id="MobiDB-lite"/>
    </source>
</evidence>
<proteinExistence type="predicted"/>
<gene>
    <name evidence="2" type="ORF">CTA1_586</name>
</gene>
<dbReference type="Proteomes" id="UP000310108">
    <property type="component" value="Unassembled WGS sequence"/>
</dbReference>
<protein>
    <submittedName>
        <fullName evidence="2">Uncharacterized protein</fullName>
    </submittedName>
</protein>
<feature type="region of interest" description="Disordered" evidence="1">
    <location>
        <begin position="68"/>
        <end position="118"/>
    </location>
</feature>
<reference evidence="2 3" key="1">
    <citation type="journal article" date="2019" name="PLoS ONE">
        <title>Comparative genome analysis indicates high evolutionary potential of pathogenicity genes in Colletotrichum tanaceti.</title>
        <authorList>
            <person name="Lelwala R.V."/>
            <person name="Korhonen P.K."/>
            <person name="Young N.D."/>
            <person name="Scott J.B."/>
            <person name="Ades P.A."/>
            <person name="Gasser R.B."/>
            <person name="Taylor P.W.J."/>
        </authorList>
    </citation>
    <scope>NUCLEOTIDE SEQUENCE [LARGE SCALE GENOMIC DNA]</scope>
    <source>
        <strain evidence="2">BRIP57314</strain>
    </source>
</reference>
<evidence type="ECO:0000313" key="2">
    <source>
        <dbReference type="EMBL" id="TKW49232.1"/>
    </source>
</evidence>
<evidence type="ECO:0000313" key="3">
    <source>
        <dbReference type="Proteomes" id="UP000310108"/>
    </source>
</evidence>
<name>A0A4U6X1I1_9PEZI</name>
<dbReference type="OrthoDB" id="4676at2759"/>
<accession>A0A4U6X1I1</accession>
<sequence>MDVFTLDVRHPEDAVVDEVQRRCLESFGRIAGEDGRGVEMRWTLYTDSPAVEFDGECIRAVEQAADGLVGPDGWDAADERRRARQRLHEQAVPDRDDLRALQGRREPPPGGVLQPGGLRYWYPSPARSCHRVRSTESKPEPKMS</sequence>
<keyword evidence="3" id="KW-1185">Reference proteome</keyword>